<protein>
    <submittedName>
        <fullName evidence="3">FAD-dependent oxidoreductase</fullName>
    </submittedName>
</protein>
<evidence type="ECO:0000313" key="3">
    <source>
        <dbReference type="EMBL" id="NAS12852.1"/>
    </source>
</evidence>
<dbReference type="SUPFAM" id="SSF51971">
    <property type="entry name" value="Nucleotide-binding domain"/>
    <property type="match status" value="1"/>
</dbReference>
<comment type="caution">
    <text evidence="3">The sequence shown here is derived from an EMBL/GenBank/DDBJ whole genome shotgun (WGS) entry which is preliminary data.</text>
</comment>
<dbReference type="RefSeq" id="WP_161435876.1">
    <property type="nucleotide sequence ID" value="NZ_WXYO01000005.1"/>
</dbReference>
<gene>
    <name evidence="3" type="ORF">GTQ38_12610</name>
</gene>
<dbReference type="GO" id="GO:0005737">
    <property type="term" value="C:cytoplasm"/>
    <property type="evidence" value="ECO:0007669"/>
    <property type="project" value="TreeGrafter"/>
</dbReference>
<keyword evidence="4" id="KW-1185">Reference proteome</keyword>
<dbReference type="AlphaFoldDB" id="A0A6L9EE02"/>
<dbReference type="PANTHER" id="PTHR13847:SF289">
    <property type="entry name" value="GLYCINE OXIDASE"/>
    <property type="match status" value="1"/>
</dbReference>
<feature type="domain" description="FAD dependent oxidoreductase" evidence="2">
    <location>
        <begin position="3"/>
        <end position="325"/>
    </location>
</feature>
<dbReference type="InterPro" id="IPR006076">
    <property type="entry name" value="FAD-dep_OxRdtase"/>
</dbReference>
<dbReference type="Pfam" id="PF01266">
    <property type="entry name" value="DAO"/>
    <property type="match status" value="1"/>
</dbReference>
<name>A0A6L9EE02_9FLAO</name>
<dbReference type="Gene3D" id="3.50.50.60">
    <property type="entry name" value="FAD/NAD(P)-binding domain"/>
    <property type="match status" value="1"/>
</dbReference>
<proteinExistence type="predicted"/>
<dbReference type="PANTHER" id="PTHR13847">
    <property type="entry name" value="SARCOSINE DEHYDROGENASE-RELATED"/>
    <property type="match status" value="1"/>
</dbReference>
<keyword evidence="1" id="KW-0560">Oxidoreductase</keyword>
<accession>A0A6L9EE02</accession>
<evidence type="ECO:0000256" key="1">
    <source>
        <dbReference type="ARBA" id="ARBA00023002"/>
    </source>
</evidence>
<dbReference type="Proteomes" id="UP000475249">
    <property type="component" value="Unassembled WGS sequence"/>
</dbReference>
<organism evidence="3 4">
    <name type="scientific">Poritiphilus flavus</name>
    <dbReference type="NCBI Taxonomy" id="2697053"/>
    <lineage>
        <taxon>Bacteria</taxon>
        <taxon>Pseudomonadati</taxon>
        <taxon>Bacteroidota</taxon>
        <taxon>Flavobacteriia</taxon>
        <taxon>Flavobacteriales</taxon>
        <taxon>Flavobacteriaceae</taxon>
        <taxon>Poritiphilus</taxon>
    </lineage>
</organism>
<dbReference type="SUPFAM" id="SSF54373">
    <property type="entry name" value="FAD-linked reductases, C-terminal domain"/>
    <property type="match status" value="1"/>
</dbReference>
<dbReference type="Gene3D" id="3.30.9.10">
    <property type="entry name" value="D-Amino Acid Oxidase, subunit A, domain 2"/>
    <property type="match status" value="1"/>
</dbReference>
<reference evidence="3 4" key="1">
    <citation type="submission" date="2020-01" db="EMBL/GenBank/DDBJ databases">
        <title>Bacteria diversity of Porities sp.</title>
        <authorList>
            <person name="Wang G."/>
        </authorList>
    </citation>
    <scope>NUCLEOTIDE SEQUENCE [LARGE SCALE GENOMIC DNA]</scope>
    <source>
        <strain evidence="3 4">R33</strain>
    </source>
</reference>
<evidence type="ECO:0000313" key="4">
    <source>
        <dbReference type="Proteomes" id="UP000475249"/>
    </source>
</evidence>
<dbReference type="InterPro" id="IPR036188">
    <property type="entry name" value="FAD/NAD-bd_sf"/>
</dbReference>
<dbReference type="GO" id="GO:0016491">
    <property type="term" value="F:oxidoreductase activity"/>
    <property type="evidence" value="ECO:0007669"/>
    <property type="project" value="UniProtKB-KW"/>
</dbReference>
<sequence>MYDYLIVGLGLAGVSICETLELHQKSFKVISDGSQKSSEVAAGLYNPVILKRFTGAWEGPRQLELAKPFYRNIERKLGIKLDHELAILRRFASVEEQNLWFEAADRPGLKPYMSTEIIPNSNPHIDAPFGFGKLLHTGRVDTALLLRSYTYYLESQYKLFKDTFDFTQLQIDKDSVTYKKVVAKKLILAMGYGLKSDPFFNYLPLNGTKGELLTIEAPDLEIAEIVKSGVFCIPLGRKMFRIGATYKWKDKTNTPTEEARAELLEKLNTFLKCPYKVIDHVAGIRPTVTDRRPLVGRHPKFDNLFMLNGLGSRGVLIAPYAAKQLFEYIEEGKPLNAAMDISRFASRYQTS</sequence>
<evidence type="ECO:0000259" key="2">
    <source>
        <dbReference type="Pfam" id="PF01266"/>
    </source>
</evidence>
<dbReference type="EMBL" id="WXYO01000005">
    <property type="protein sequence ID" value="NAS12852.1"/>
    <property type="molecule type" value="Genomic_DNA"/>
</dbReference>